<keyword evidence="3" id="KW-0813">Transport</keyword>
<feature type="transmembrane region" description="Helical" evidence="8">
    <location>
        <begin position="176"/>
        <end position="194"/>
    </location>
</feature>
<evidence type="ECO:0000256" key="7">
    <source>
        <dbReference type="ARBA" id="ARBA00023136"/>
    </source>
</evidence>
<comment type="subcellular location">
    <subcellularLocation>
        <location evidence="1">Cell membrane</location>
        <topology evidence="1">Multi-pass membrane protein</topology>
    </subcellularLocation>
</comment>
<feature type="transmembrane region" description="Helical" evidence="8">
    <location>
        <begin position="36"/>
        <end position="56"/>
    </location>
</feature>
<keyword evidence="10" id="KW-1185">Reference proteome</keyword>
<comment type="similarity">
    <text evidence="2">Belongs to the auxin efflux carrier (TC 2.A.69) family.</text>
</comment>
<keyword evidence="5 8" id="KW-0812">Transmembrane</keyword>
<keyword evidence="4" id="KW-1003">Cell membrane</keyword>
<dbReference type="GO" id="GO:0005886">
    <property type="term" value="C:plasma membrane"/>
    <property type="evidence" value="ECO:0007669"/>
    <property type="project" value="UniProtKB-SubCell"/>
</dbReference>
<dbReference type="InterPro" id="IPR004776">
    <property type="entry name" value="Mem_transp_PIN-like"/>
</dbReference>
<evidence type="ECO:0000256" key="2">
    <source>
        <dbReference type="ARBA" id="ARBA00010145"/>
    </source>
</evidence>
<evidence type="ECO:0000256" key="5">
    <source>
        <dbReference type="ARBA" id="ARBA00022692"/>
    </source>
</evidence>
<feature type="transmembrane region" description="Helical" evidence="8">
    <location>
        <begin position="292"/>
        <end position="311"/>
    </location>
</feature>
<evidence type="ECO:0000256" key="6">
    <source>
        <dbReference type="ARBA" id="ARBA00022989"/>
    </source>
</evidence>
<keyword evidence="7 8" id="KW-0472">Membrane</keyword>
<proteinExistence type="inferred from homology"/>
<dbReference type="PANTHER" id="PTHR36838:SF1">
    <property type="entry name" value="SLR1864 PROTEIN"/>
    <property type="match status" value="1"/>
</dbReference>
<name>A0A1M5HDZ7_9GAMM</name>
<feature type="transmembrane region" description="Helical" evidence="8">
    <location>
        <begin position="97"/>
        <end position="121"/>
    </location>
</feature>
<dbReference type="RefSeq" id="WP_073277368.1">
    <property type="nucleotide sequence ID" value="NZ_FQVA01000007.1"/>
</dbReference>
<evidence type="ECO:0000313" key="10">
    <source>
        <dbReference type="Proteomes" id="UP000184170"/>
    </source>
</evidence>
<gene>
    <name evidence="9" type="ORF">SAMN04487965_3394</name>
</gene>
<feature type="transmembrane region" description="Helical" evidence="8">
    <location>
        <begin position="62"/>
        <end position="85"/>
    </location>
</feature>
<feature type="transmembrane region" description="Helical" evidence="8">
    <location>
        <begin position="6"/>
        <end position="24"/>
    </location>
</feature>
<evidence type="ECO:0000256" key="1">
    <source>
        <dbReference type="ARBA" id="ARBA00004651"/>
    </source>
</evidence>
<protein>
    <submittedName>
        <fullName evidence="9">Malonate transporter</fullName>
    </submittedName>
</protein>
<organism evidence="9 10">
    <name type="scientific">Microbulbifer donghaiensis</name>
    <dbReference type="NCBI Taxonomy" id="494016"/>
    <lineage>
        <taxon>Bacteria</taxon>
        <taxon>Pseudomonadati</taxon>
        <taxon>Pseudomonadota</taxon>
        <taxon>Gammaproteobacteria</taxon>
        <taxon>Cellvibrionales</taxon>
        <taxon>Microbulbiferaceae</taxon>
        <taxon>Microbulbifer</taxon>
    </lineage>
</organism>
<dbReference type="EMBL" id="FQVA01000007">
    <property type="protein sequence ID" value="SHG14042.1"/>
    <property type="molecule type" value="Genomic_DNA"/>
</dbReference>
<sequence>MTEVLLNSLVPIFAVMALGYFAGWIRDIDNRHVSELNALVMDFALPASLFVATASTPRSLLLAQWPLLLVFLLSMLVLYALSFWMQRRLFRLGASEAAVQALTIAAPNYAAAGLPLVAAVFGSSDTIYVALAIATGSIVLSPLTLAILEANQVTMGGQMTPAAILQCTGRSLRKPIVLAPLAGMTFSLLGIPLAEPIKDSFQLIGQAAGGVALFLTGLILSAQKIVFSANVLSGTALKNLAHPLLALGLILALPMEHDTARAALLLCALPCGFFGTLFGLRYGLKSHLPGSTLIVSSLASIVTLPIVLVLTEGW</sequence>
<evidence type="ECO:0000256" key="4">
    <source>
        <dbReference type="ARBA" id="ARBA00022475"/>
    </source>
</evidence>
<dbReference type="InterPro" id="IPR038770">
    <property type="entry name" value="Na+/solute_symporter_sf"/>
</dbReference>
<dbReference type="Pfam" id="PF03547">
    <property type="entry name" value="Mem_trans"/>
    <property type="match status" value="1"/>
</dbReference>
<dbReference type="STRING" id="494016.SAMN04487965_3394"/>
<dbReference type="AlphaFoldDB" id="A0A1M5HDZ7"/>
<reference evidence="10" key="1">
    <citation type="submission" date="2016-11" db="EMBL/GenBank/DDBJ databases">
        <authorList>
            <person name="Varghese N."/>
            <person name="Submissions S."/>
        </authorList>
    </citation>
    <scope>NUCLEOTIDE SEQUENCE [LARGE SCALE GENOMIC DNA]</scope>
    <source>
        <strain evidence="10">CGMCC 1.7063</strain>
    </source>
</reference>
<accession>A0A1M5HDZ7</accession>
<evidence type="ECO:0000313" key="9">
    <source>
        <dbReference type="EMBL" id="SHG14042.1"/>
    </source>
</evidence>
<feature type="transmembrane region" description="Helical" evidence="8">
    <location>
        <begin position="259"/>
        <end position="280"/>
    </location>
</feature>
<feature type="transmembrane region" description="Helical" evidence="8">
    <location>
        <begin position="127"/>
        <end position="148"/>
    </location>
</feature>
<evidence type="ECO:0000256" key="8">
    <source>
        <dbReference type="SAM" id="Phobius"/>
    </source>
</evidence>
<dbReference type="GO" id="GO:0055085">
    <property type="term" value="P:transmembrane transport"/>
    <property type="evidence" value="ECO:0007669"/>
    <property type="project" value="InterPro"/>
</dbReference>
<keyword evidence="6 8" id="KW-1133">Transmembrane helix</keyword>
<dbReference type="PANTHER" id="PTHR36838">
    <property type="entry name" value="AUXIN EFFLUX CARRIER FAMILY PROTEIN"/>
    <property type="match status" value="1"/>
</dbReference>
<dbReference type="Gene3D" id="1.20.1530.20">
    <property type="match status" value="1"/>
</dbReference>
<feature type="transmembrane region" description="Helical" evidence="8">
    <location>
        <begin position="200"/>
        <end position="220"/>
    </location>
</feature>
<dbReference type="Proteomes" id="UP000184170">
    <property type="component" value="Unassembled WGS sequence"/>
</dbReference>
<evidence type="ECO:0000256" key="3">
    <source>
        <dbReference type="ARBA" id="ARBA00022448"/>
    </source>
</evidence>